<evidence type="ECO:0008006" key="11">
    <source>
        <dbReference type="Google" id="ProtNLM"/>
    </source>
</evidence>
<proteinExistence type="inferred from homology"/>
<dbReference type="Proteomes" id="UP000177515">
    <property type="component" value="Chromosome 2"/>
</dbReference>
<keyword evidence="5" id="KW-0067">ATP-binding</keyword>
<dbReference type="InterPro" id="IPR037051">
    <property type="entry name" value="4-carb_acid_sugar_kinase_N_sf"/>
</dbReference>
<dbReference type="RefSeq" id="WP_071072005.1">
    <property type="nucleotide sequence ID" value="NZ_CP017755.1"/>
</dbReference>
<evidence type="ECO:0000313" key="10">
    <source>
        <dbReference type="Proteomes" id="UP000177515"/>
    </source>
</evidence>
<evidence type="ECO:0000259" key="7">
    <source>
        <dbReference type="Pfam" id="PF07005"/>
    </source>
</evidence>
<name>A0ABN4TX19_9BURK</name>
<organism evidence="9 10">
    <name type="scientific">Cupriavidus malaysiensis</name>
    <dbReference type="NCBI Taxonomy" id="367825"/>
    <lineage>
        <taxon>Bacteria</taxon>
        <taxon>Pseudomonadati</taxon>
        <taxon>Pseudomonadota</taxon>
        <taxon>Betaproteobacteria</taxon>
        <taxon>Burkholderiales</taxon>
        <taxon>Burkholderiaceae</taxon>
        <taxon>Cupriavidus</taxon>
    </lineage>
</organism>
<dbReference type="EMBL" id="CP017755">
    <property type="protein sequence ID" value="AOZ09396.1"/>
    <property type="molecule type" value="Genomic_DNA"/>
</dbReference>
<feature type="domain" description="Four-carbon acid sugar kinase nucleotide binding" evidence="8">
    <location>
        <begin position="275"/>
        <end position="422"/>
    </location>
</feature>
<keyword evidence="3" id="KW-0547">Nucleotide-binding</keyword>
<evidence type="ECO:0000313" key="9">
    <source>
        <dbReference type="EMBL" id="AOZ09396.1"/>
    </source>
</evidence>
<evidence type="ECO:0000256" key="1">
    <source>
        <dbReference type="ARBA" id="ARBA00005715"/>
    </source>
</evidence>
<evidence type="ECO:0000256" key="4">
    <source>
        <dbReference type="ARBA" id="ARBA00022777"/>
    </source>
</evidence>
<dbReference type="Pfam" id="PF17042">
    <property type="entry name" value="NBD_C"/>
    <property type="match status" value="1"/>
</dbReference>
<dbReference type="Gene3D" id="3.40.980.20">
    <property type="entry name" value="Four-carbon acid sugar kinase, nucleotide binding domain"/>
    <property type="match status" value="1"/>
</dbReference>
<protein>
    <recommendedName>
        <fullName evidence="11">Four-carbon acid sugar kinase family protein</fullName>
    </recommendedName>
</protein>
<gene>
    <name evidence="9" type="ORF">BKK80_26835</name>
</gene>
<dbReference type="Gene3D" id="3.40.50.10840">
    <property type="entry name" value="Putative sugar-binding, N-terminal domain"/>
    <property type="match status" value="1"/>
</dbReference>
<accession>A0ABN4TX19</accession>
<keyword evidence="2" id="KW-0808">Transferase</keyword>
<dbReference type="InterPro" id="IPR042213">
    <property type="entry name" value="NBD_C_sf"/>
</dbReference>
<keyword evidence="6" id="KW-0119">Carbohydrate metabolism</keyword>
<evidence type="ECO:0000256" key="3">
    <source>
        <dbReference type="ARBA" id="ARBA00022741"/>
    </source>
</evidence>
<reference evidence="9 10" key="1">
    <citation type="submission" date="2016-10" db="EMBL/GenBank/DDBJ databases">
        <title>Complete genome sequences of three Cupriavidus strains isolated from various Malaysian environments.</title>
        <authorList>
            <person name="Abdullah A.A.-A."/>
            <person name="Shafie N.A.H."/>
            <person name="Lau N.S."/>
        </authorList>
    </citation>
    <scope>NUCLEOTIDE SEQUENCE [LARGE SCALE GENOMIC DNA]</scope>
    <source>
        <strain evidence="9 10">USMAA1020</strain>
    </source>
</reference>
<evidence type="ECO:0000256" key="6">
    <source>
        <dbReference type="ARBA" id="ARBA00023277"/>
    </source>
</evidence>
<keyword evidence="4" id="KW-0418">Kinase</keyword>
<comment type="similarity">
    <text evidence="1">Belongs to the four-carbon acid sugar kinase family.</text>
</comment>
<evidence type="ECO:0000256" key="2">
    <source>
        <dbReference type="ARBA" id="ARBA00022679"/>
    </source>
</evidence>
<feature type="domain" description="Four-carbon acid sugar kinase N-terminal" evidence="7">
    <location>
        <begin position="10"/>
        <end position="227"/>
    </location>
</feature>
<dbReference type="SUPFAM" id="SSF142764">
    <property type="entry name" value="YgbK-like"/>
    <property type="match status" value="1"/>
</dbReference>
<dbReference type="Pfam" id="PF07005">
    <property type="entry name" value="SBD_N"/>
    <property type="match status" value="1"/>
</dbReference>
<dbReference type="InterPro" id="IPR031475">
    <property type="entry name" value="NBD_C"/>
</dbReference>
<evidence type="ECO:0000259" key="8">
    <source>
        <dbReference type="Pfam" id="PF17042"/>
    </source>
</evidence>
<sequence length="451" mass="45544">MNAPAIRARLLIVADDLSGAADCAVAGTRLGLRSAVLLHAGAACPAGQDVLAVDADSRRAAPAEAARRQLDAWQALAGAGTRLYKKVDSTLRGNAAAEIAALVPLAGLAIVAPAYPATGRTTRDGRQWLHGVAVEQTEVWRNEGIPGRADLGAMLRAQGLRTALLPLEAIRAGRPALAARFAALQAEGIQAVVCDALGEDDLAHIATASAALQRAFWAGSGGLAPALMQALGLDRRAGEGADGGAEDTDGHDAFDHDGAGAAAGTDAGIVPGPVLTVVGSMSSISHTQAARLRDAAGDALLAFEVPVDGPDEAVAPLGQAVAAALRARRDVLVTLSQATRADPADGLRHCRRLATLLAPGLPLAGALVATGGETARALLAAAGIEALRIAEEVEPGMPLLHAARAGAPLAVVTKAGGFGTPGSLHAAWRRLSAATPVDAPRAPIRTKETLQ</sequence>
<dbReference type="InterPro" id="IPR010737">
    <property type="entry name" value="4-carb_acid_sugar_kinase_N"/>
</dbReference>
<keyword evidence="10" id="KW-1185">Reference proteome</keyword>
<evidence type="ECO:0000256" key="5">
    <source>
        <dbReference type="ARBA" id="ARBA00022840"/>
    </source>
</evidence>